<dbReference type="RefSeq" id="WP_200988386.1">
    <property type="nucleotide sequence ID" value="NZ_CP063311.1"/>
</dbReference>
<evidence type="ECO:0000313" key="2">
    <source>
        <dbReference type="EMBL" id="QOV22767.1"/>
    </source>
</evidence>
<name>A0A7S6RFY2_9CYAN</name>
<evidence type="ECO:0000259" key="1">
    <source>
        <dbReference type="PROSITE" id="PS50234"/>
    </source>
</evidence>
<dbReference type="KEGG" id="aee:IM676_19375"/>
<dbReference type="Gene3D" id="3.40.50.410">
    <property type="entry name" value="von Willebrand factor, type A domain"/>
    <property type="match status" value="1"/>
</dbReference>
<dbReference type="Pfam" id="PF00092">
    <property type="entry name" value="VWA"/>
    <property type="match status" value="1"/>
</dbReference>
<keyword evidence="3" id="KW-1185">Reference proteome</keyword>
<dbReference type="EMBL" id="CP063311">
    <property type="protein sequence ID" value="QOV22767.1"/>
    <property type="molecule type" value="Genomic_DNA"/>
</dbReference>
<proteinExistence type="predicted"/>
<organism evidence="2 3">
    <name type="scientific">Anabaenopsis elenkinii CCIBt3563</name>
    <dbReference type="NCBI Taxonomy" id="2779889"/>
    <lineage>
        <taxon>Bacteria</taxon>
        <taxon>Bacillati</taxon>
        <taxon>Cyanobacteriota</taxon>
        <taxon>Cyanophyceae</taxon>
        <taxon>Nostocales</taxon>
        <taxon>Nodulariaceae</taxon>
        <taxon>Anabaenopsis</taxon>
    </lineage>
</organism>
<dbReference type="PIRSF" id="PIRSF020634">
    <property type="entry name" value="TerY_vWA"/>
    <property type="match status" value="1"/>
</dbReference>
<dbReference type="InterPro" id="IPR011392">
    <property type="entry name" value="Tellurite-R_TerY"/>
</dbReference>
<dbReference type="PROSITE" id="PS50234">
    <property type="entry name" value="VWFA"/>
    <property type="match status" value="1"/>
</dbReference>
<dbReference type="Proteomes" id="UP000593846">
    <property type="component" value="Chromosome"/>
</dbReference>
<dbReference type="AlphaFoldDB" id="A0A7S6RFY2"/>
<dbReference type="SMART" id="SM00327">
    <property type="entry name" value="VWA"/>
    <property type="match status" value="1"/>
</dbReference>
<reference evidence="3" key="1">
    <citation type="submission" date="2020-10" db="EMBL/GenBank/DDBJ databases">
        <title>Genome-based taxonomic classification of the species Anabaenopsis elenkinii.</title>
        <authorList>
            <person name="Delbaje E."/>
            <person name="Andreote A.P.D."/>
            <person name="Pellegrinetti T.A."/>
            <person name="Cruz R.B."/>
            <person name="Branco L.H.Z."/>
            <person name="Fiore M.F."/>
        </authorList>
    </citation>
    <scope>NUCLEOTIDE SEQUENCE [LARGE SCALE GENOMIC DNA]</scope>
    <source>
        <strain evidence="3">CCIBt3563</strain>
    </source>
</reference>
<dbReference type="SUPFAM" id="SSF53300">
    <property type="entry name" value="vWA-like"/>
    <property type="match status" value="1"/>
</dbReference>
<feature type="domain" description="VWFA" evidence="1">
    <location>
        <begin position="17"/>
        <end position="205"/>
    </location>
</feature>
<dbReference type="InterPro" id="IPR036465">
    <property type="entry name" value="vWFA_dom_sf"/>
</dbReference>
<dbReference type="InterPro" id="IPR002035">
    <property type="entry name" value="VWF_A"/>
</dbReference>
<evidence type="ECO:0000313" key="3">
    <source>
        <dbReference type="Proteomes" id="UP000593846"/>
    </source>
</evidence>
<sequence>MPLGMPEFADNPENRCPVVLLLDVSGSMSGRPIEELNRGLATFQADVLKDGQASMSVDVAIVTFGPVRLTQDFVSITDFTPPQLRAEGLTPMGEAIEYALDLLEQRKQTYKGHGVSYYRPWVFLITDGSPTDDWTYAAHRLKDAEVNRKLSFFAVGVEGADFETLKQITPERPPLKLNGLDFGSLFIWLSASMKRISQSKVGETVALPAVGWGQIQS</sequence>
<gene>
    <name evidence="2" type="ORF">IM676_19375</name>
</gene>
<accession>A0A7S6RFY2</accession>
<protein>
    <submittedName>
        <fullName evidence="2">VWA domain-containing protein</fullName>
    </submittedName>
</protein>